<organism evidence="3 7">
    <name type="scientific">Adineta steineri</name>
    <dbReference type="NCBI Taxonomy" id="433720"/>
    <lineage>
        <taxon>Eukaryota</taxon>
        <taxon>Metazoa</taxon>
        <taxon>Spiralia</taxon>
        <taxon>Gnathifera</taxon>
        <taxon>Rotifera</taxon>
        <taxon>Eurotatoria</taxon>
        <taxon>Bdelloidea</taxon>
        <taxon>Adinetida</taxon>
        <taxon>Adinetidae</taxon>
        <taxon>Adineta</taxon>
    </lineage>
</organism>
<evidence type="ECO:0000313" key="5">
    <source>
        <dbReference type="EMBL" id="CAF0911435.1"/>
    </source>
</evidence>
<dbReference type="Proteomes" id="UP000663877">
    <property type="component" value="Unassembled WGS sequence"/>
</dbReference>
<evidence type="ECO:0000313" key="4">
    <source>
        <dbReference type="EMBL" id="CAF0841975.1"/>
    </source>
</evidence>
<evidence type="ECO:0000313" key="3">
    <source>
        <dbReference type="EMBL" id="CAF0726491.1"/>
    </source>
</evidence>
<dbReference type="PROSITE" id="PS50053">
    <property type="entry name" value="UBIQUITIN_2"/>
    <property type="match status" value="1"/>
</dbReference>
<dbReference type="Pfam" id="PF00240">
    <property type="entry name" value="ubiquitin"/>
    <property type="match status" value="1"/>
</dbReference>
<dbReference type="EMBL" id="CAJNOM010000026">
    <property type="protein sequence ID" value="CAF0841975.1"/>
    <property type="molecule type" value="Genomic_DNA"/>
</dbReference>
<evidence type="ECO:0000313" key="7">
    <source>
        <dbReference type="Proteomes" id="UP000663877"/>
    </source>
</evidence>
<dbReference type="SUPFAM" id="SSF54236">
    <property type="entry name" value="Ubiquitin-like"/>
    <property type="match status" value="1"/>
</dbReference>
<protein>
    <recommendedName>
        <fullName evidence="2">Ubiquitin-like domain-containing protein</fullName>
    </recommendedName>
</protein>
<evidence type="ECO:0000313" key="6">
    <source>
        <dbReference type="Proteomes" id="UP000663832"/>
    </source>
</evidence>
<feature type="compositionally biased region" description="Low complexity" evidence="1">
    <location>
        <begin position="95"/>
        <end position="106"/>
    </location>
</feature>
<name>A0A813MN48_9BILA</name>
<dbReference type="EMBL" id="CAJNOI010000002">
    <property type="protein sequence ID" value="CAF0726491.1"/>
    <property type="molecule type" value="Genomic_DNA"/>
</dbReference>
<feature type="domain" description="Ubiquitin-like" evidence="2">
    <location>
        <begin position="8"/>
        <end position="73"/>
    </location>
</feature>
<dbReference type="OrthoDB" id="10022304at2759"/>
<feature type="region of interest" description="Disordered" evidence="1">
    <location>
        <begin position="73"/>
        <end position="106"/>
    </location>
</feature>
<dbReference type="InterPro" id="IPR000626">
    <property type="entry name" value="Ubiquitin-like_dom"/>
</dbReference>
<dbReference type="EMBL" id="CAJNOM010000046">
    <property type="protein sequence ID" value="CAF0911435.1"/>
    <property type="molecule type" value="Genomic_DNA"/>
</dbReference>
<comment type="caution">
    <text evidence="3">The sequence shown here is derived from an EMBL/GenBank/DDBJ whole genome shotgun (WGS) entry which is preliminary data.</text>
</comment>
<dbReference type="InterPro" id="IPR029071">
    <property type="entry name" value="Ubiquitin-like_domsf"/>
</dbReference>
<dbReference type="Proteomes" id="UP000663832">
    <property type="component" value="Unassembled WGS sequence"/>
</dbReference>
<accession>A0A813MN48</accession>
<evidence type="ECO:0000256" key="1">
    <source>
        <dbReference type="SAM" id="MobiDB-lite"/>
    </source>
</evidence>
<reference evidence="3" key="1">
    <citation type="submission" date="2021-02" db="EMBL/GenBank/DDBJ databases">
        <authorList>
            <person name="Nowell W R."/>
        </authorList>
    </citation>
    <scope>NUCLEOTIDE SEQUENCE</scope>
</reference>
<keyword evidence="6" id="KW-1185">Reference proteome</keyword>
<evidence type="ECO:0000259" key="2">
    <source>
        <dbReference type="PROSITE" id="PS50053"/>
    </source>
</evidence>
<dbReference type="AlphaFoldDB" id="A0A813MN48"/>
<gene>
    <name evidence="3" type="ORF">BJG266_LOCUS796</name>
    <name evidence="5" type="ORF">QVE165_LOCUS10028</name>
    <name evidence="4" type="ORF">QVE165_LOCUS6364</name>
</gene>
<sequence length="106" mass="11978">MTTAPNQVQVTITRKSDDKSVILLVNEKITVKELKTEIREKLPPQFEEGCRLIYQGKVLTSKRTLKRYGLTKNQAPPHVLGNSNILMDDTKNWKSDSSSSSSEQSE</sequence>
<dbReference type="Gene3D" id="3.10.20.90">
    <property type="entry name" value="Phosphatidylinositol 3-kinase Catalytic Subunit, Chain A, domain 1"/>
    <property type="match status" value="1"/>
</dbReference>
<proteinExistence type="predicted"/>